<feature type="domain" description="HTH arsR-type" evidence="4">
    <location>
        <begin position="258"/>
        <end position="330"/>
    </location>
</feature>
<dbReference type="InterPro" id="IPR001845">
    <property type="entry name" value="HTH_ArsR_DNA-bd_dom"/>
</dbReference>
<dbReference type="GO" id="GO:0003677">
    <property type="term" value="F:DNA binding"/>
    <property type="evidence" value="ECO:0007669"/>
    <property type="project" value="UniProtKB-KW"/>
</dbReference>
<sequence>MKRIIFTPEDLIRIRIGAPLGALGETMLATRALQRSNVAVYAGWRQQVSAAIPADFGRIAEIFPADENFLDLITPTRGARTMSGGVEALHLASRVELRNEVETVVRRRAIGGESPLPAWTAELFERDSGTRQSVASAVEAFHSVAFAGRWTHIQTYLEVAAERMARTMAAEGVERLLSGLMPHARWRAPVLEVLRAKHCHDEHLGGRGLLIVPSLFAWPEPITLHSTVDEAAPMMLVVPVLRNIGDFAAAWGPRGTNEALTALLGRTRAAALQVIAEGCSTTELARSLGVSPATASEHASILREAGLIESWRHRNAMRHELTTLGVALLEGDLGSNARIA</sequence>
<dbReference type="InterPro" id="IPR051011">
    <property type="entry name" value="Metal_resp_trans_reg"/>
</dbReference>
<dbReference type="PANTHER" id="PTHR43132:SF8">
    <property type="entry name" value="HTH-TYPE TRANSCRIPTIONAL REGULATOR KMTR"/>
    <property type="match status" value="1"/>
</dbReference>
<evidence type="ECO:0000259" key="4">
    <source>
        <dbReference type="SMART" id="SM00418"/>
    </source>
</evidence>
<dbReference type="SUPFAM" id="SSF46785">
    <property type="entry name" value="Winged helix' DNA-binding domain"/>
    <property type="match status" value="1"/>
</dbReference>
<evidence type="ECO:0000313" key="6">
    <source>
        <dbReference type="Proteomes" id="UP000501705"/>
    </source>
</evidence>
<dbReference type="Proteomes" id="UP000501705">
    <property type="component" value="Chromosome"/>
</dbReference>
<dbReference type="Gene3D" id="1.10.10.10">
    <property type="entry name" value="Winged helix-like DNA-binding domain superfamily/Winged helix DNA-binding domain"/>
    <property type="match status" value="1"/>
</dbReference>
<dbReference type="InterPro" id="IPR011991">
    <property type="entry name" value="ArsR-like_HTH"/>
</dbReference>
<evidence type="ECO:0000313" key="5">
    <source>
        <dbReference type="EMBL" id="QIS05477.1"/>
    </source>
</evidence>
<keyword evidence="3" id="KW-0804">Transcription</keyword>
<reference evidence="5 6" key="1">
    <citation type="journal article" date="2019" name="ACS Chem. Biol.">
        <title>Identification and Mobilization of a Cryptic Antibiotic Biosynthesis Gene Locus from a Human-Pathogenic Nocardia Isolate.</title>
        <authorList>
            <person name="Herisse M."/>
            <person name="Ishida K."/>
            <person name="Porter J.L."/>
            <person name="Howden B."/>
            <person name="Hertweck C."/>
            <person name="Stinear T.P."/>
            <person name="Pidot S.J."/>
        </authorList>
    </citation>
    <scope>NUCLEOTIDE SEQUENCE [LARGE SCALE GENOMIC DNA]</scope>
    <source>
        <strain evidence="5 6">AUSMDU00024985</strain>
    </source>
</reference>
<dbReference type="AlphaFoldDB" id="A0A6G9XX83"/>
<evidence type="ECO:0000256" key="1">
    <source>
        <dbReference type="ARBA" id="ARBA00023015"/>
    </source>
</evidence>
<evidence type="ECO:0000256" key="2">
    <source>
        <dbReference type="ARBA" id="ARBA00023125"/>
    </source>
</evidence>
<keyword evidence="1" id="KW-0805">Transcription regulation</keyword>
<dbReference type="GO" id="GO:0003700">
    <property type="term" value="F:DNA-binding transcription factor activity"/>
    <property type="evidence" value="ECO:0007669"/>
    <property type="project" value="InterPro"/>
</dbReference>
<accession>A0A6G9XX83</accession>
<proteinExistence type="predicted"/>
<protein>
    <submittedName>
        <fullName evidence="5">Helix-turn-helix domain-containing protein</fullName>
    </submittedName>
</protein>
<keyword evidence="2" id="KW-0238">DNA-binding</keyword>
<dbReference type="Pfam" id="PF12840">
    <property type="entry name" value="HTH_20"/>
    <property type="match status" value="1"/>
</dbReference>
<gene>
    <name evidence="5" type="ORF">F5X71_27020</name>
</gene>
<dbReference type="SMART" id="SM00418">
    <property type="entry name" value="HTH_ARSR"/>
    <property type="match status" value="1"/>
</dbReference>
<dbReference type="RefSeq" id="WP_167464549.1">
    <property type="nucleotide sequence ID" value="NZ_CP046171.1"/>
</dbReference>
<dbReference type="InterPro" id="IPR036390">
    <property type="entry name" value="WH_DNA-bd_sf"/>
</dbReference>
<dbReference type="CDD" id="cd00090">
    <property type="entry name" value="HTH_ARSR"/>
    <property type="match status" value="1"/>
</dbReference>
<organism evidence="5 6">
    <name type="scientific">Nocardia brasiliensis</name>
    <dbReference type="NCBI Taxonomy" id="37326"/>
    <lineage>
        <taxon>Bacteria</taxon>
        <taxon>Bacillati</taxon>
        <taxon>Actinomycetota</taxon>
        <taxon>Actinomycetes</taxon>
        <taxon>Mycobacteriales</taxon>
        <taxon>Nocardiaceae</taxon>
        <taxon>Nocardia</taxon>
    </lineage>
</organism>
<dbReference type="PANTHER" id="PTHR43132">
    <property type="entry name" value="ARSENICAL RESISTANCE OPERON REPRESSOR ARSR-RELATED"/>
    <property type="match status" value="1"/>
</dbReference>
<name>A0A6G9XX83_NOCBR</name>
<dbReference type="EMBL" id="CP046171">
    <property type="protein sequence ID" value="QIS05477.1"/>
    <property type="molecule type" value="Genomic_DNA"/>
</dbReference>
<dbReference type="InterPro" id="IPR036388">
    <property type="entry name" value="WH-like_DNA-bd_sf"/>
</dbReference>
<evidence type="ECO:0000256" key="3">
    <source>
        <dbReference type="ARBA" id="ARBA00023163"/>
    </source>
</evidence>